<evidence type="ECO:0000313" key="3">
    <source>
        <dbReference type="Proteomes" id="UP000035932"/>
    </source>
</evidence>
<keyword evidence="3" id="KW-1185">Reference proteome</keyword>
<organism evidence="2 3">
    <name type="scientific">Streptomyces roseus</name>
    <dbReference type="NCBI Taxonomy" id="66430"/>
    <lineage>
        <taxon>Bacteria</taxon>
        <taxon>Bacillati</taxon>
        <taxon>Actinomycetota</taxon>
        <taxon>Actinomycetes</taxon>
        <taxon>Kitasatosporales</taxon>
        <taxon>Streptomycetaceae</taxon>
        <taxon>Streptomyces</taxon>
    </lineage>
</organism>
<evidence type="ECO:0000256" key="1">
    <source>
        <dbReference type="SAM" id="MobiDB-lite"/>
    </source>
</evidence>
<dbReference type="PATRIC" id="fig|66430.4.peg.5531"/>
<dbReference type="Pfam" id="PF09957">
    <property type="entry name" value="VapB_antitoxin"/>
    <property type="match status" value="1"/>
</dbReference>
<comment type="caution">
    <text evidence="2">The sequence shown here is derived from an EMBL/GenBank/DDBJ whole genome shotgun (WGS) entry which is preliminary data.</text>
</comment>
<feature type="compositionally biased region" description="Acidic residues" evidence="1">
    <location>
        <begin position="67"/>
        <end position="76"/>
    </location>
</feature>
<dbReference type="EMBL" id="LFML01000006">
    <property type="protein sequence ID" value="KMO99626.1"/>
    <property type="molecule type" value="Genomic_DNA"/>
</dbReference>
<accession>A0A0J7AQY1</accession>
<dbReference type="AlphaFoldDB" id="A0A0J7AQY1"/>
<dbReference type="InterPro" id="IPR019239">
    <property type="entry name" value="VapB_antitoxin"/>
</dbReference>
<reference evidence="2 3" key="1">
    <citation type="submission" date="2015-06" db="EMBL/GenBank/DDBJ databases">
        <title>Recapitulation of the evolution of biosynthetic gene clusters reveals hidden chemical diversity on bacterial genomes.</title>
        <authorList>
            <person name="Cruz-Morales P."/>
            <person name="Martinez-Guerrero C."/>
            <person name="Morales-Escalante M.A."/>
            <person name="Yanez-Guerra L.A."/>
            <person name="Kopp J.F."/>
            <person name="Feldmann J."/>
            <person name="Ramos-Aboites H.E."/>
            <person name="Barona-Gomez F."/>
        </authorList>
    </citation>
    <scope>NUCLEOTIDE SEQUENCE [LARGE SCALE GENOMIC DNA]</scope>
    <source>
        <strain evidence="2 3">ATCC 31245</strain>
    </source>
</reference>
<evidence type="ECO:0008006" key="4">
    <source>
        <dbReference type="Google" id="ProtNLM"/>
    </source>
</evidence>
<gene>
    <name evidence="2" type="ORF">ACS04_01180</name>
</gene>
<sequence>MTRTVIDLDDEALAEAARHLGTTTKRDTVNAALREIADRRRRAAAVERMRQMVVDGEIDFSGIEGGDGADDADGADEPGRRSAA</sequence>
<protein>
    <recommendedName>
        <fullName evidence="4">Antitoxin</fullName>
    </recommendedName>
</protein>
<name>A0A0J7AQY1_9ACTN</name>
<feature type="region of interest" description="Disordered" evidence="1">
    <location>
        <begin position="58"/>
        <end position="84"/>
    </location>
</feature>
<proteinExistence type="predicted"/>
<dbReference type="STRING" id="66430.ACS04_01180"/>
<evidence type="ECO:0000313" key="2">
    <source>
        <dbReference type="EMBL" id="KMO99626.1"/>
    </source>
</evidence>
<dbReference type="RefSeq" id="WP_048474542.1">
    <property type="nucleotide sequence ID" value="NZ_JBIRUD010000002.1"/>
</dbReference>
<dbReference type="Proteomes" id="UP000035932">
    <property type="component" value="Unassembled WGS sequence"/>
</dbReference>